<evidence type="ECO:0000256" key="3">
    <source>
        <dbReference type="SAM" id="MobiDB-lite"/>
    </source>
</evidence>
<feature type="transmembrane region" description="Helical" evidence="4">
    <location>
        <begin position="249"/>
        <end position="271"/>
    </location>
</feature>
<dbReference type="EMBL" id="JAANOU010000001">
    <property type="protein sequence ID" value="NIH79939.1"/>
    <property type="molecule type" value="Genomic_DNA"/>
</dbReference>
<proteinExistence type="predicted"/>
<keyword evidence="4" id="KW-1133">Transmembrane helix</keyword>
<feature type="domain" description="Putative zinc-finger" evidence="5">
    <location>
        <begin position="13"/>
        <end position="37"/>
    </location>
</feature>
<organism evidence="6 7">
    <name type="scientific">Amycolatopsis viridis</name>
    <dbReference type="NCBI Taxonomy" id="185678"/>
    <lineage>
        <taxon>Bacteria</taxon>
        <taxon>Bacillati</taxon>
        <taxon>Actinomycetota</taxon>
        <taxon>Actinomycetes</taxon>
        <taxon>Pseudonocardiales</taxon>
        <taxon>Pseudonocardiaceae</taxon>
        <taxon>Amycolatopsis</taxon>
    </lineage>
</organism>
<sequence length="375" mass="38139">MTEPDEFVTYDAAYVLGALSPEDRSAFEEHLRTCDRCSRAVAELAGLPGLLSQVTADMLGPAPDAPTGFSDAGSPGAVRPGTGKPGVKPSRAVEPPPEWPWPVASLPDGVLPGPGRRPAGTAGRESPPGGRTAEPRPDRELPPGTPGTVLGEPSPAGSPRGMAPGEPVPEVWQPGVAPDEPSLGGVSSGAPQRVTAPGERSPGGEPRSATAPPSSRGARGPGMVPGEPPPEEMLPALLRTVHRGRRRRLAATIAAAVAAAAAVLAAIFVSLSAGDGGGTAMTPLGAYPVQATAAVASVSGGSRVDMSCTYRGARQGAGYRLVALRADGSATELATWTATPDRDARISVGTDVPREQITALEVRTTSGVPLLRWYP</sequence>
<evidence type="ECO:0000259" key="5">
    <source>
        <dbReference type="Pfam" id="PF13490"/>
    </source>
</evidence>
<reference evidence="6 7" key="1">
    <citation type="submission" date="2020-03" db="EMBL/GenBank/DDBJ databases">
        <title>Sequencing the genomes of 1000 actinobacteria strains.</title>
        <authorList>
            <person name="Klenk H.-P."/>
        </authorList>
    </citation>
    <scope>NUCLEOTIDE SEQUENCE [LARGE SCALE GENOMIC DNA]</scope>
    <source>
        <strain evidence="6 7">DSM 45668</strain>
    </source>
</reference>
<keyword evidence="4" id="KW-0812">Transmembrane</keyword>
<dbReference type="Pfam" id="PF13490">
    <property type="entry name" value="zf-HC2"/>
    <property type="match status" value="1"/>
</dbReference>
<comment type="caution">
    <text evidence="6">The sequence shown here is derived from an EMBL/GenBank/DDBJ whole genome shotgun (WGS) entry which is preliminary data.</text>
</comment>
<evidence type="ECO:0000313" key="6">
    <source>
        <dbReference type="EMBL" id="NIH79939.1"/>
    </source>
</evidence>
<keyword evidence="7" id="KW-1185">Reference proteome</keyword>
<protein>
    <recommendedName>
        <fullName evidence="5">Putative zinc-finger domain-containing protein</fullName>
    </recommendedName>
</protein>
<name>A0ABX0SSJ2_9PSEU</name>
<evidence type="ECO:0000256" key="2">
    <source>
        <dbReference type="ARBA" id="ARBA00023163"/>
    </source>
</evidence>
<keyword evidence="4" id="KW-0472">Membrane</keyword>
<dbReference type="InterPro" id="IPR041916">
    <property type="entry name" value="Anti_sigma_zinc_sf"/>
</dbReference>
<feature type="region of interest" description="Disordered" evidence="3">
    <location>
        <begin position="58"/>
        <end position="232"/>
    </location>
</feature>
<dbReference type="RefSeq" id="WP_390622612.1">
    <property type="nucleotide sequence ID" value="NZ_JAANOU010000001.1"/>
</dbReference>
<evidence type="ECO:0000256" key="4">
    <source>
        <dbReference type="SAM" id="Phobius"/>
    </source>
</evidence>
<keyword evidence="1" id="KW-0805">Transcription regulation</keyword>
<accession>A0ABX0SSJ2</accession>
<keyword evidence="2" id="KW-0804">Transcription</keyword>
<dbReference type="InterPro" id="IPR027383">
    <property type="entry name" value="Znf_put"/>
</dbReference>
<evidence type="ECO:0000313" key="7">
    <source>
        <dbReference type="Proteomes" id="UP000754495"/>
    </source>
</evidence>
<gene>
    <name evidence="6" type="ORF">FHX46_002469</name>
</gene>
<evidence type="ECO:0000256" key="1">
    <source>
        <dbReference type="ARBA" id="ARBA00023015"/>
    </source>
</evidence>
<feature type="compositionally biased region" description="Low complexity" evidence="3">
    <location>
        <begin position="113"/>
        <end position="124"/>
    </location>
</feature>
<dbReference type="Proteomes" id="UP000754495">
    <property type="component" value="Unassembled WGS sequence"/>
</dbReference>
<dbReference type="Gene3D" id="1.10.10.1320">
    <property type="entry name" value="Anti-sigma factor, zinc-finger domain"/>
    <property type="match status" value="1"/>
</dbReference>